<name>A0A5B8YJ05_9FLAO</name>
<keyword evidence="4" id="KW-1185">Reference proteome</keyword>
<accession>A0A5B8YJ05</accession>
<evidence type="ECO:0000313" key="4">
    <source>
        <dbReference type="Proteomes" id="UP000321954"/>
    </source>
</evidence>
<protein>
    <submittedName>
        <fullName evidence="3">DUF1206 domain-containing protein</fullName>
    </submittedName>
</protein>
<evidence type="ECO:0000259" key="2">
    <source>
        <dbReference type="Pfam" id="PF06724"/>
    </source>
</evidence>
<dbReference type="RefSeq" id="WP_146831461.1">
    <property type="nucleotide sequence ID" value="NZ_CP042476.1"/>
</dbReference>
<keyword evidence="1" id="KW-1133">Transmembrane helix</keyword>
<feature type="transmembrane region" description="Helical" evidence="1">
    <location>
        <begin position="136"/>
        <end position="161"/>
    </location>
</feature>
<dbReference type="Pfam" id="PF06724">
    <property type="entry name" value="DUF1206"/>
    <property type="match status" value="3"/>
</dbReference>
<evidence type="ECO:0000313" key="3">
    <source>
        <dbReference type="EMBL" id="QED37038.1"/>
    </source>
</evidence>
<sequence>MDNSLKTIARIGYVAKGIVYGLTGILTSLAAFNMGGEKTDQLKVLAFLEEQTFGNILLALLGAGLLCYSFWRFIQSISDPENIGDDKKAKVQRIAYFISGCIYFVLGLLAFCRVFAVGGPGSGSGSGNSVQQSSWISTDVGLILVGFVGLCFIGTGIYQFVRLFKLDFVKKFQLKSIHDEKRRKTILNSAYMGMSARGIIFLIIGYFAMQAAFTADPSEIKTTMEAFSFLEDSSYGAWVLGVVAAGLVAYAIFMFMMAKYRKFKG</sequence>
<feature type="transmembrane region" description="Helical" evidence="1">
    <location>
        <begin position="235"/>
        <end position="258"/>
    </location>
</feature>
<dbReference type="AlphaFoldDB" id="A0A5B8YJ05"/>
<feature type="transmembrane region" description="Helical" evidence="1">
    <location>
        <begin position="12"/>
        <end position="32"/>
    </location>
</feature>
<feature type="domain" description="DUF1206" evidence="2">
    <location>
        <begin position="11"/>
        <end position="77"/>
    </location>
</feature>
<dbReference type="OrthoDB" id="1490880at2"/>
<feature type="transmembrane region" description="Helical" evidence="1">
    <location>
        <begin position="191"/>
        <end position="215"/>
    </location>
</feature>
<feature type="domain" description="DUF1206" evidence="2">
    <location>
        <begin position="95"/>
        <end position="162"/>
    </location>
</feature>
<proteinExistence type="predicted"/>
<dbReference type="InterPro" id="IPR009597">
    <property type="entry name" value="DUF1206"/>
</dbReference>
<organism evidence="3 4">
    <name type="scientific">Antarcticibacterium arcticum</name>
    <dbReference type="NCBI Taxonomy" id="2585771"/>
    <lineage>
        <taxon>Bacteria</taxon>
        <taxon>Pseudomonadati</taxon>
        <taxon>Bacteroidota</taxon>
        <taxon>Flavobacteriia</taxon>
        <taxon>Flavobacteriales</taxon>
        <taxon>Flavobacteriaceae</taxon>
        <taxon>Antarcticibacterium</taxon>
    </lineage>
</organism>
<dbReference type="Proteomes" id="UP000321954">
    <property type="component" value="Chromosome"/>
</dbReference>
<gene>
    <name evidence="3" type="ORF">FK178_04635</name>
</gene>
<feature type="transmembrane region" description="Helical" evidence="1">
    <location>
        <begin position="94"/>
        <end position="116"/>
    </location>
</feature>
<keyword evidence="1" id="KW-0812">Transmembrane</keyword>
<keyword evidence="1" id="KW-0472">Membrane</keyword>
<evidence type="ECO:0000256" key="1">
    <source>
        <dbReference type="SAM" id="Phobius"/>
    </source>
</evidence>
<dbReference type="EMBL" id="CP042476">
    <property type="protein sequence ID" value="QED37038.1"/>
    <property type="molecule type" value="Genomic_DNA"/>
</dbReference>
<feature type="domain" description="DUF1206" evidence="2">
    <location>
        <begin position="193"/>
        <end position="261"/>
    </location>
</feature>
<reference evidence="3 4" key="1">
    <citation type="submission" date="2019-08" db="EMBL/GenBank/DDBJ databases">
        <title>Antarcticibacterium arcticum sp. nov., a bacterium isolated from marine sediment of the Canadian Beaufort Sea.</title>
        <authorList>
            <person name="Lee Y.M."/>
            <person name="Baek K."/>
            <person name="Lee D.-H."/>
            <person name="Shin S.C."/>
            <person name="Jin Y.K."/>
            <person name="Park Y."/>
        </authorList>
    </citation>
    <scope>NUCLEOTIDE SEQUENCE [LARGE SCALE GENOMIC DNA]</scope>
    <source>
        <strain evidence="3 4">PAMC 28998</strain>
    </source>
</reference>
<dbReference type="KEGG" id="anp:FK178_04635"/>
<feature type="transmembrane region" description="Helical" evidence="1">
    <location>
        <begin position="52"/>
        <end position="74"/>
    </location>
</feature>